<dbReference type="Gene3D" id="1.10.287.70">
    <property type="match status" value="1"/>
</dbReference>
<dbReference type="Gene3D" id="1.20.120.350">
    <property type="entry name" value="Voltage-gated potassium channels. Chain C"/>
    <property type="match status" value="1"/>
</dbReference>
<reference evidence="16" key="1">
    <citation type="journal article" date="2017" name="bioRxiv">
        <title>Comparative analysis of the genomes of Stylophora pistillata and Acropora digitifera provides evidence for extensive differences between species of corals.</title>
        <authorList>
            <person name="Voolstra C.R."/>
            <person name="Li Y."/>
            <person name="Liew Y.J."/>
            <person name="Baumgarten S."/>
            <person name="Zoccola D."/>
            <person name="Flot J.-F."/>
            <person name="Tambutte S."/>
            <person name="Allemand D."/>
            <person name="Aranda M."/>
        </authorList>
    </citation>
    <scope>NUCLEOTIDE SEQUENCE [LARGE SCALE GENOMIC DNA]</scope>
</reference>
<keyword evidence="7" id="KW-0630">Potassium</keyword>
<evidence type="ECO:0000256" key="6">
    <source>
        <dbReference type="ARBA" id="ARBA00022882"/>
    </source>
</evidence>
<proteinExistence type="predicted"/>
<dbReference type="SUPFAM" id="SSF81324">
    <property type="entry name" value="Voltage-gated potassium channels"/>
    <property type="match status" value="1"/>
</dbReference>
<dbReference type="OrthoDB" id="415460at2759"/>
<evidence type="ECO:0000256" key="1">
    <source>
        <dbReference type="ARBA" id="ARBA00004141"/>
    </source>
</evidence>
<evidence type="ECO:0000259" key="14">
    <source>
        <dbReference type="SMART" id="SM00225"/>
    </source>
</evidence>
<dbReference type="CDD" id="cd18379">
    <property type="entry name" value="BTB_POZ_Kv3_KCNC"/>
    <property type="match status" value="1"/>
</dbReference>
<name>A0A2B4RWA7_STYPI</name>
<dbReference type="AlphaFoldDB" id="A0A2B4RWA7"/>
<dbReference type="InterPro" id="IPR011333">
    <property type="entry name" value="SKP1/BTB/POZ_sf"/>
</dbReference>
<dbReference type="InterPro" id="IPR000210">
    <property type="entry name" value="BTB/POZ_dom"/>
</dbReference>
<keyword evidence="6" id="KW-0851">Voltage-gated channel</keyword>
<keyword evidence="10 13" id="KW-0472">Membrane</keyword>
<feature type="transmembrane region" description="Helical" evidence="13">
    <location>
        <begin position="178"/>
        <end position="202"/>
    </location>
</feature>
<evidence type="ECO:0000256" key="7">
    <source>
        <dbReference type="ARBA" id="ARBA00022958"/>
    </source>
</evidence>
<keyword evidence="8 13" id="KW-1133">Transmembrane helix</keyword>
<dbReference type="InterPro" id="IPR003131">
    <property type="entry name" value="T1-type_BTB"/>
</dbReference>
<accession>A0A2B4RWA7</accession>
<dbReference type="GO" id="GO:0008076">
    <property type="term" value="C:voltage-gated potassium channel complex"/>
    <property type="evidence" value="ECO:0007669"/>
    <property type="project" value="InterPro"/>
</dbReference>
<keyword evidence="16" id="KW-1185">Reference proteome</keyword>
<evidence type="ECO:0000256" key="10">
    <source>
        <dbReference type="ARBA" id="ARBA00023136"/>
    </source>
</evidence>
<dbReference type="Pfam" id="PF00520">
    <property type="entry name" value="Ion_trans"/>
    <property type="match status" value="1"/>
</dbReference>
<dbReference type="GO" id="GO:0005251">
    <property type="term" value="F:delayed rectifier potassium channel activity"/>
    <property type="evidence" value="ECO:0007669"/>
    <property type="project" value="TreeGrafter"/>
</dbReference>
<dbReference type="PRINTS" id="PR01498">
    <property type="entry name" value="SHAWCHANNEL"/>
</dbReference>
<dbReference type="GO" id="GO:0001508">
    <property type="term" value="P:action potential"/>
    <property type="evidence" value="ECO:0007669"/>
    <property type="project" value="TreeGrafter"/>
</dbReference>
<dbReference type="FunFam" id="1.20.120.350:FF:000091">
    <property type="entry name" value="Predicted protein"/>
    <property type="match status" value="1"/>
</dbReference>
<dbReference type="SMART" id="SM00225">
    <property type="entry name" value="BTB"/>
    <property type="match status" value="1"/>
</dbReference>
<dbReference type="GO" id="GO:0051260">
    <property type="term" value="P:protein homooligomerization"/>
    <property type="evidence" value="ECO:0007669"/>
    <property type="project" value="InterPro"/>
</dbReference>
<comment type="caution">
    <text evidence="15">The sequence shown here is derived from an EMBL/GenBank/DDBJ whole genome shotgun (WGS) entry which is preliminary data.</text>
</comment>
<evidence type="ECO:0000256" key="12">
    <source>
        <dbReference type="SAM" id="MobiDB-lite"/>
    </source>
</evidence>
<dbReference type="PANTHER" id="PTHR11537:SF252">
    <property type="entry name" value="POTASSIUM VOLTAGE-GATED CHANNEL PROTEIN SHAW"/>
    <property type="match status" value="1"/>
</dbReference>
<feature type="region of interest" description="Disordered" evidence="12">
    <location>
        <begin position="485"/>
        <end position="559"/>
    </location>
</feature>
<feature type="transmembrane region" description="Helical" evidence="13">
    <location>
        <begin position="305"/>
        <end position="326"/>
    </location>
</feature>
<evidence type="ECO:0000256" key="9">
    <source>
        <dbReference type="ARBA" id="ARBA00023065"/>
    </source>
</evidence>
<dbReference type="InterPro" id="IPR003974">
    <property type="entry name" value="K_chnl_volt-dep_Kv3"/>
</dbReference>
<evidence type="ECO:0000313" key="15">
    <source>
        <dbReference type="EMBL" id="PFX20850.1"/>
    </source>
</evidence>
<evidence type="ECO:0000256" key="13">
    <source>
        <dbReference type="SAM" id="Phobius"/>
    </source>
</evidence>
<feature type="compositionally biased region" description="Basic and acidic residues" evidence="12">
    <location>
        <begin position="542"/>
        <end position="552"/>
    </location>
</feature>
<evidence type="ECO:0000256" key="11">
    <source>
        <dbReference type="ARBA" id="ARBA00023303"/>
    </source>
</evidence>
<dbReference type="Proteomes" id="UP000225706">
    <property type="component" value="Unassembled WGS sequence"/>
</dbReference>
<dbReference type="InterPro" id="IPR027359">
    <property type="entry name" value="Volt_channel_dom_sf"/>
</dbReference>
<dbReference type="STRING" id="50429.A0A2B4RWA7"/>
<evidence type="ECO:0000256" key="2">
    <source>
        <dbReference type="ARBA" id="ARBA00022448"/>
    </source>
</evidence>
<dbReference type="FunFam" id="1.10.287.70:FF:000002">
    <property type="entry name" value="Potassium voltage-gated channel subfamily a member"/>
    <property type="match status" value="1"/>
</dbReference>
<keyword evidence="3" id="KW-0633">Potassium transport</keyword>
<protein>
    <submittedName>
        <fullName evidence="15">Potassium voltage-gated channel protein Shaw</fullName>
    </submittedName>
</protein>
<feature type="transmembrane region" description="Helical" evidence="13">
    <location>
        <begin position="214"/>
        <end position="236"/>
    </location>
</feature>
<dbReference type="InterPro" id="IPR003968">
    <property type="entry name" value="K_chnl_volt-dep_Kv"/>
</dbReference>
<keyword evidence="2" id="KW-0813">Transport</keyword>
<dbReference type="InterPro" id="IPR028325">
    <property type="entry name" value="VG_K_chnl"/>
</dbReference>
<feature type="transmembrane region" description="Helical" evidence="13">
    <location>
        <begin position="338"/>
        <end position="355"/>
    </location>
</feature>
<evidence type="ECO:0000256" key="5">
    <source>
        <dbReference type="ARBA" id="ARBA00022826"/>
    </source>
</evidence>
<dbReference type="PRINTS" id="PR01491">
    <property type="entry name" value="KVCHANNEL"/>
</dbReference>
<keyword evidence="11" id="KW-0407">Ion channel</keyword>
<organism evidence="15 16">
    <name type="scientific">Stylophora pistillata</name>
    <name type="common">Smooth cauliflower coral</name>
    <dbReference type="NCBI Taxonomy" id="50429"/>
    <lineage>
        <taxon>Eukaryota</taxon>
        <taxon>Metazoa</taxon>
        <taxon>Cnidaria</taxon>
        <taxon>Anthozoa</taxon>
        <taxon>Hexacorallia</taxon>
        <taxon>Scleractinia</taxon>
        <taxon>Astrocoeniina</taxon>
        <taxon>Pocilloporidae</taxon>
        <taxon>Stylophora</taxon>
    </lineage>
</organism>
<keyword evidence="5" id="KW-0631">Potassium channel</keyword>
<keyword evidence="4 13" id="KW-0812">Transmembrane</keyword>
<feature type="domain" description="BTB" evidence="14">
    <location>
        <begin position="15"/>
        <end position="115"/>
    </location>
</feature>
<comment type="subcellular location">
    <subcellularLocation>
        <location evidence="1">Membrane</location>
        <topology evidence="1">Multi-pass membrane protein</topology>
    </subcellularLocation>
</comment>
<feature type="transmembrane region" description="Helical" evidence="13">
    <location>
        <begin position="367"/>
        <end position="387"/>
    </location>
</feature>
<evidence type="ECO:0000256" key="3">
    <source>
        <dbReference type="ARBA" id="ARBA00022538"/>
    </source>
</evidence>
<feature type="compositionally biased region" description="Polar residues" evidence="12">
    <location>
        <begin position="665"/>
        <end position="691"/>
    </location>
</feature>
<dbReference type="Gene3D" id="3.30.710.10">
    <property type="entry name" value="Potassium Channel Kv1.1, Chain A"/>
    <property type="match status" value="1"/>
</dbReference>
<keyword evidence="9" id="KW-0406">Ion transport</keyword>
<gene>
    <name evidence="15" type="primary">Shaw</name>
    <name evidence="15" type="ORF">AWC38_SpisGene14661</name>
</gene>
<dbReference type="SUPFAM" id="SSF54695">
    <property type="entry name" value="POZ domain"/>
    <property type="match status" value="1"/>
</dbReference>
<dbReference type="FunFam" id="3.30.710.10:FF:000002">
    <property type="entry name" value="Potassium voltage-gated channel subfamily C member 2"/>
    <property type="match status" value="1"/>
</dbReference>
<dbReference type="PANTHER" id="PTHR11537">
    <property type="entry name" value="VOLTAGE-GATED POTASSIUM CHANNEL"/>
    <property type="match status" value="1"/>
</dbReference>
<dbReference type="Pfam" id="PF02214">
    <property type="entry name" value="BTB_2"/>
    <property type="match status" value="1"/>
</dbReference>
<dbReference type="InterPro" id="IPR005821">
    <property type="entry name" value="Ion_trans_dom"/>
</dbReference>
<dbReference type="EMBL" id="LSMT01000300">
    <property type="protein sequence ID" value="PFX20850.1"/>
    <property type="molecule type" value="Genomic_DNA"/>
</dbReference>
<evidence type="ECO:0000313" key="16">
    <source>
        <dbReference type="Proteomes" id="UP000225706"/>
    </source>
</evidence>
<evidence type="ECO:0000256" key="4">
    <source>
        <dbReference type="ARBA" id="ARBA00022692"/>
    </source>
</evidence>
<dbReference type="PRINTS" id="PR00169">
    <property type="entry name" value="KCHANNEL"/>
</dbReference>
<feature type="region of interest" description="Disordered" evidence="12">
    <location>
        <begin position="653"/>
        <end position="699"/>
    </location>
</feature>
<sequence>MDFGGGSQFDGSDRSRIFINVGGFRHETHVSTLKNIPDTRLYWIAENHDTETSGKREYFYDRHPGAFTQILNYYRTGKLHYPTDMCGPMFEEELCFWGIDEKQMEPCCWTTYTKHREAEENLKAFVGPDFEHLKSNDLERSSSDISGIDEKRDNFWKRIQPKIWNILDEPHSSKLAKIVSYLSCFFISLSIAAFCVSTLPGIREDGEIVGSPNGLSVLEIVCSSFFTLEFLMRVIFCPSKLLFFKRPMNWIDLISILPFYVSFLTADEKVKMFLVIRVMRLLRFVKLSYGLQIMIHTLKASSHELVLLLLMLLIPVVMFSSIVYYLEFMINNKSVFNSVPQSFWWCLITMTTVGYGDLTPQTWPGKIIGGACAVCGVLIVALPISVIGSNFNLYYAHAQARLKLPVKQHRLVLGGVPGLLTKHQELSSRRKKKSCALPNHVDVEMSCMTERTSLRSSMPHSPLLELRRATARTIHESDVDLLTADEDERSVSSPLLKPSPQLHLRGFGDNNKAVNFQGLPRRRPRRTSGTLMPRKVSILPDEESKGIQKQDETSSEQLSHAERGFAHAGCNNDSQVPVNTQITPLEVEQTQEYTPHPIMESAGNSPAHLSSDEQMNCTIQSEFDPLVSVVSSGKDNIRAKWFLEGNQFIKPRQDDSRGQIMANGDVNSSSCKRPSVDSGNRSSQESNSNHLSPMETPLKKRKSLSDSLLCALPQDDKYSYDGTSKEDNENELKTDTFSGARKQNFSKQNGSPFSAKKAIISNGPCLKHSDEDIISHRNRTTTHPCYESPELPKRKRNAACTVAILSASDRSSEDFLETKI</sequence>
<evidence type="ECO:0000256" key="8">
    <source>
        <dbReference type="ARBA" id="ARBA00022989"/>
    </source>
</evidence>